<reference evidence="1" key="1">
    <citation type="journal article" date="2010" name="J. Integr. Plant Biol.">
        <title>Insights into the bamboo genome: syntenic relationships to rice and sorghum.</title>
        <authorList>
            <person name="Gui Y.J."/>
            <person name="Zhou Y."/>
            <person name="Wang Y."/>
            <person name="Wang S."/>
            <person name="Wang S.Y."/>
            <person name="Hu Y."/>
            <person name="Bo S.P."/>
            <person name="Chen H."/>
            <person name="Zhou C.P."/>
            <person name="Ma N.X."/>
            <person name="Zhang T.Z."/>
            <person name="Fan L.J."/>
        </authorList>
    </citation>
    <scope>NUCLEOTIDE SEQUENCE</scope>
    <source>
        <tissue evidence="1">Shoot</tissue>
    </source>
</reference>
<organism evidence="1">
    <name type="scientific">Phyllostachys edulis</name>
    <name type="common">Tortoise shell bamboo</name>
    <name type="synonym">Bambusa edulis</name>
    <dbReference type="NCBI Taxonomy" id="38705"/>
    <lineage>
        <taxon>Eukaryota</taxon>
        <taxon>Viridiplantae</taxon>
        <taxon>Streptophyta</taxon>
        <taxon>Embryophyta</taxon>
        <taxon>Tracheophyta</taxon>
        <taxon>Spermatophyta</taxon>
        <taxon>Magnoliopsida</taxon>
        <taxon>Liliopsida</taxon>
        <taxon>Poales</taxon>
        <taxon>Poaceae</taxon>
        <taxon>BOP clade</taxon>
        <taxon>Bambusoideae</taxon>
        <taxon>Arundinarodae</taxon>
        <taxon>Arundinarieae</taxon>
        <taxon>Arundinariinae</taxon>
        <taxon>Phyllostachys</taxon>
    </lineage>
</organism>
<proteinExistence type="predicted"/>
<name>D3IVL8_PHYED</name>
<dbReference type="AlphaFoldDB" id="D3IVL8"/>
<protein>
    <submittedName>
        <fullName evidence="1">Uncharacterized protein</fullName>
    </submittedName>
</protein>
<sequence length="105" mass="11801">MLLLKATRYKTSLVALKGTIRVGLDLVHPLARDRGNTRKQGHKIQSASMLQSSNLLRHRELPLRMSSGLTIGHRLRKSSSCEAIALRRSDSVTIMKIVSGRRRRS</sequence>
<dbReference type="EMBL" id="GQ252864">
    <property type="protein sequence ID" value="ADB85358.1"/>
    <property type="molecule type" value="Genomic_DNA"/>
</dbReference>
<accession>D3IVL8</accession>
<evidence type="ECO:0000313" key="1">
    <source>
        <dbReference type="EMBL" id="ADB85358.1"/>
    </source>
</evidence>